<organism evidence="2 3">
    <name type="scientific">Shewanella aestuarii</name>
    <dbReference type="NCBI Taxonomy" id="1028752"/>
    <lineage>
        <taxon>Bacteria</taxon>
        <taxon>Pseudomonadati</taxon>
        <taxon>Pseudomonadota</taxon>
        <taxon>Gammaproteobacteria</taxon>
        <taxon>Alteromonadales</taxon>
        <taxon>Shewanellaceae</taxon>
        <taxon>Shewanella</taxon>
    </lineage>
</organism>
<feature type="transmembrane region" description="Helical" evidence="1">
    <location>
        <begin position="7"/>
        <end position="26"/>
    </location>
</feature>
<name>A0A6G9QMX7_9GAMM</name>
<keyword evidence="1" id="KW-1133">Transmembrane helix</keyword>
<dbReference type="AlphaFoldDB" id="A0A6G9QMX7"/>
<keyword evidence="3" id="KW-1185">Reference proteome</keyword>
<gene>
    <name evidence="2" type="ORF">HBH39_16935</name>
</gene>
<dbReference type="RefSeq" id="WP_167679806.1">
    <property type="nucleotide sequence ID" value="NZ_CP050313.1"/>
</dbReference>
<sequence length="143" mass="16299">MALSRKKWNYIIIIASVMMISVLSFITNKTSDMPNSALPLFDEALPLKQLQLNSQWLQHKQGNWRCAETVLNCQQWAQAWQNLVISALKDEPVHTSPPSQSPSKSTLSTSHKFGYYLQMKVYCNRLVLIGIKSRPVCAPIYCQ</sequence>
<reference evidence="2 3" key="1">
    <citation type="submission" date="2020-03" db="EMBL/GenBank/DDBJ databases">
        <title>Complete genome sequence of Shewanella sp.</title>
        <authorList>
            <person name="Kim Y.-S."/>
            <person name="Kim S.-J."/>
            <person name="Jung H.-K."/>
            <person name="Kim K.-H."/>
        </authorList>
    </citation>
    <scope>NUCLEOTIDE SEQUENCE [LARGE SCALE GENOMIC DNA]</scope>
    <source>
        <strain evidence="2 3">PN3F2</strain>
    </source>
</reference>
<evidence type="ECO:0000256" key="1">
    <source>
        <dbReference type="SAM" id="Phobius"/>
    </source>
</evidence>
<dbReference type="KEGG" id="saes:HBH39_16935"/>
<dbReference type="EMBL" id="CP050313">
    <property type="protein sequence ID" value="QIR15950.1"/>
    <property type="molecule type" value="Genomic_DNA"/>
</dbReference>
<evidence type="ECO:0000313" key="2">
    <source>
        <dbReference type="EMBL" id="QIR15950.1"/>
    </source>
</evidence>
<protein>
    <submittedName>
        <fullName evidence="2">Uncharacterized protein</fullName>
    </submittedName>
</protein>
<accession>A0A6G9QMX7</accession>
<keyword evidence="1" id="KW-0812">Transmembrane</keyword>
<proteinExistence type="predicted"/>
<evidence type="ECO:0000313" key="3">
    <source>
        <dbReference type="Proteomes" id="UP000502608"/>
    </source>
</evidence>
<keyword evidence="1" id="KW-0472">Membrane</keyword>
<dbReference type="Proteomes" id="UP000502608">
    <property type="component" value="Chromosome"/>
</dbReference>